<comment type="similarity">
    <text evidence="4 17">Belongs to the CDP-alcohol phosphatidyltransferase class-I family.</text>
</comment>
<dbReference type="Proteomes" id="UP001597295">
    <property type="component" value="Unassembled WGS sequence"/>
</dbReference>
<dbReference type="PIRSF" id="PIRSF000847">
    <property type="entry name" value="Phos_ph_gly_syn"/>
    <property type="match status" value="1"/>
</dbReference>
<evidence type="ECO:0000256" key="1">
    <source>
        <dbReference type="ARBA" id="ARBA00004141"/>
    </source>
</evidence>
<comment type="subcellular location">
    <subcellularLocation>
        <location evidence="1">Membrane</location>
        <topology evidence="1">Multi-pass membrane protein</topology>
    </subcellularLocation>
</comment>
<dbReference type="PANTHER" id="PTHR14269:SF62">
    <property type="entry name" value="CDP-DIACYLGLYCEROL--GLYCEROL-3-PHOSPHATE 3-PHOSPHATIDYLTRANSFERASE 1, CHLOROPLASTIC"/>
    <property type="match status" value="1"/>
</dbReference>
<evidence type="ECO:0000313" key="20">
    <source>
        <dbReference type="Proteomes" id="UP001597295"/>
    </source>
</evidence>
<evidence type="ECO:0000256" key="9">
    <source>
        <dbReference type="ARBA" id="ARBA00022692"/>
    </source>
</evidence>
<evidence type="ECO:0000256" key="16">
    <source>
        <dbReference type="NCBIfam" id="TIGR00560"/>
    </source>
</evidence>
<evidence type="ECO:0000256" key="17">
    <source>
        <dbReference type="RuleBase" id="RU003750"/>
    </source>
</evidence>
<dbReference type="PROSITE" id="PS00379">
    <property type="entry name" value="CDP_ALCOHOL_P_TRANSF"/>
    <property type="match status" value="1"/>
</dbReference>
<evidence type="ECO:0000256" key="8">
    <source>
        <dbReference type="ARBA" id="ARBA00022679"/>
    </source>
</evidence>
<dbReference type="InterPro" id="IPR004570">
    <property type="entry name" value="Phosphatidylglycerol_P_synth"/>
</dbReference>
<evidence type="ECO:0000256" key="10">
    <source>
        <dbReference type="ARBA" id="ARBA00022989"/>
    </source>
</evidence>
<evidence type="ECO:0000256" key="3">
    <source>
        <dbReference type="ARBA" id="ARBA00005189"/>
    </source>
</evidence>
<dbReference type="NCBIfam" id="TIGR00560">
    <property type="entry name" value="pgsA"/>
    <property type="match status" value="1"/>
</dbReference>
<evidence type="ECO:0000256" key="4">
    <source>
        <dbReference type="ARBA" id="ARBA00010441"/>
    </source>
</evidence>
<comment type="pathway">
    <text evidence="2">Phospholipid metabolism; phosphatidylglycerol biosynthesis; phosphatidylglycerol from CDP-diacylglycerol: step 1/2.</text>
</comment>
<dbReference type="RefSeq" id="WP_379877590.1">
    <property type="nucleotide sequence ID" value="NZ_JBHUIP010000013.1"/>
</dbReference>
<dbReference type="InterPro" id="IPR043130">
    <property type="entry name" value="CDP-OH_PTrfase_TM_dom"/>
</dbReference>
<dbReference type="Gene3D" id="1.20.120.1760">
    <property type="match status" value="1"/>
</dbReference>
<evidence type="ECO:0000256" key="5">
    <source>
        <dbReference type="ARBA" id="ARBA00013170"/>
    </source>
</evidence>
<dbReference type="PANTHER" id="PTHR14269">
    <property type="entry name" value="CDP-DIACYLGLYCEROL--GLYCEROL-3-PHOSPHATE 3-PHOSPHATIDYLTRANSFERASE-RELATED"/>
    <property type="match status" value="1"/>
</dbReference>
<dbReference type="Pfam" id="PF01066">
    <property type="entry name" value="CDP-OH_P_transf"/>
    <property type="match status" value="1"/>
</dbReference>
<evidence type="ECO:0000256" key="14">
    <source>
        <dbReference type="ARBA" id="ARBA00023264"/>
    </source>
</evidence>
<protein>
    <recommendedName>
        <fullName evidence="6 16">CDP-diacylglycerol--glycerol-3-phosphate 3-phosphatidyltransferase</fullName>
        <ecNumber evidence="5 16">2.7.8.5</ecNumber>
    </recommendedName>
</protein>
<keyword evidence="14" id="KW-1208">Phospholipid metabolism</keyword>
<sequence>MTYSLANILTLSRIAAIPAVSVLLYVQGPVGAWSAWAVYAIACATDWLDGYVARNWGQDSEFGKFLDPIADKLLVAAVLLLLVAQNRIDGWAVISALVILCREIMVSGLREFLAKTAISVPVSRLAKWKTGIQMVALGVCIVGPFGPWGMPWVLIGEIGLGIAALLTLVTGWDYLRSGLKHMTREEAAAPTPSKPVGSVG</sequence>
<keyword evidence="13" id="KW-0594">Phospholipid biosynthesis</keyword>
<evidence type="ECO:0000256" key="18">
    <source>
        <dbReference type="SAM" id="Phobius"/>
    </source>
</evidence>
<evidence type="ECO:0000313" key="19">
    <source>
        <dbReference type="EMBL" id="MFD2264502.1"/>
    </source>
</evidence>
<dbReference type="EMBL" id="JBHUIP010000013">
    <property type="protein sequence ID" value="MFD2264502.1"/>
    <property type="molecule type" value="Genomic_DNA"/>
</dbReference>
<evidence type="ECO:0000256" key="12">
    <source>
        <dbReference type="ARBA" id="ARBA00023136"/>
    </source>
</evidence>
<keyword evidence="20" id="KW-1185">Reference proteome</keyword>
<evidence type="ECO:0000256" key="15">
    <source>
        <dbReference type="ARBA" id="ARBA00048586"/>
    </source>
</evidence>
<dbReference type="EC" id="2.7.8.5" evidence="5 16"/>
<gene>
    <name evidence="19" type="primary">pgsA</name>
    <name evidence="19" type="ORF">ACFSM5_16475</name>
</gene>
<comment type="pathway">
    <text evidence="3">Lipid metabolism.</text>
</comment>
<keyword evidence="12 18" id="KW-0472">Membrane</keyword>
<accession>A0ABW5DUB1</accession>
<proteinExistence type="inferred from homology"/>
<keyword evidence="10 18" id="KW-1133">Transmembrane helix</keyword>
<comment type="caution">
    <text evidence="19">The sequence shown here is derived from an EMBL/GenBank/DDBJ whole genome shotgun (WGS) entry which is preliminary data.</text>
</comment>
<evidence type="ECO:0000256" key="2">
    <source>
        <dbReference type="ARBA" id="ARBA00005042"/>
    </source>
</evidence>
<evidence type="ECO:0000256" key="11">
    <source>
        <dbReference type="ARBA" id="ARBA00023098"/>
    </source>
</evidence>
<dbReference type="InterPro" id="IPR050324">
    <property type="entry name" value="CDP-alcohol_PTase-I"/>
</dbReference>
<comment type="catalytic activity">
    <reaction evidence="15">
        <text>a CDP-1,2-diacyl-sn-glycerol + sn-glycerol 3-phosphate = a 1,2-diacyl-sn-glycero-3-phospho-(1'-sn-glycero-3'-phosphate) + CMP + H(+)</text>
        <dbReference type="Rhea" id="RHEA:12593"/>
        <dbReference type="ChEBI" id="CHEBI:15378"/>
        <dbReference type="ChEBI" id="CHEBI:57597"/>
        <dbReference type="ChEBI" id="CHEBI:58332"/>
        <dbReference type="ChEBI" id="CHEBI:60110"/>
        <dbReference type="ChEBI" id="CHEBI:60377"/>
        <dbReference type="EC" id="2.7.8.5"/>
    </reaction>
</comment>
<keyword evidence="7" id="KW-0444">Lipid biosynthesis</keyword>
<evidence type="ECO:0000256" key="7">
    <source>
        <dbReference type="ARBA" id="ARBA00022516"/>
    </source>
</evidence>
<feature type="transmembrane region" description="Helical" evidence="18">
    <location>
        <begin position="130"/>
        <end position="146"/>
    </location>
</feature>
<dbReference type="InterPro" id="IPR000462">
    <property type="entry name" value="CDP-OH_P_trans"/>
</dbReference>
<feature type="transmembrane region" description="Helical" evidence="18">
    <location>
        <begin position="7"/>
        <end position="27"/>
    </location>
</feature>
<keyword evidence="9 18" id="KW-0812">Transmembrane</keyword>
<evidence type="ECO:0000256" key="13">
    <source>
        <dbReference type="ARBA" id="ARBA00023209"/>
    </source>
</evidence>
<organism evidence="19 20">
    <name type="scientific">Lacibacterium aquatile</name>
    <dbReference type="NCBI Taxonomy" id="1168082"/>
    <lineage>
        <taxon>Bacteria</taxon>
        <taxon>Pseudomonadati</taxon>
        <taxon>Pseudomonadota</taxon>
        <taxon>Alphaproteobacteria</taxon>
        <taxon>Rhodospirillales</taxon>
        <taxon>Rhodospirillaceae</taxon>
    </lineage>
</organism>
<dbReference type="GO" id="GO:0008444">
    <property type="term" value="F:CDP-diacylglycerol-glycerol-3-phosphate 3-phosphatidyltransferase activity"/>
    <property type="evidence" value="ECO:0007669"/>
    <property type="project" value="UniProtKB-EC"/>
</dbReference>
<name>A0ABW5DUB1_9PROT</name>
<keyword evidence="11" id="KW-0443">Lipid metabolism</keyword>
<keyword evidence="8 17" id="KW-0808">Transferase</keyword>
<evidence type="ECO:0000256" key="6">
    <source>
        <dbReference type="ARBA" id="ARBA00014944"/>
    </source>
</evidence>
<feature type="transmembrane region" description="Helical" evidence="18">
    <location>
        <begin position="152"/>
        <end position="175"/>
    </location>
</feature>
<dbReference type="InterPro" id="IPR048254">
    <property type="entry name" value="CDP_ALCOHOL_P_TRANSF_CS"/>
</dbReference>
<reference evidence="20" key="1">
    <citation type="journal article" date="2019" name="Int. J. Syst. Evol. Microbiol.">
        <title>The Global Catalogue of Microorganisms (GCM) 10K type strain sequencing project: providing services to taxonomists for standard genome sequencing and annotation.</title>
        <authorList>
            <consortium name="The Broad Institute Genomics Platform"/>
            <consortium name="The Broad Institute Genome Sequencing Center for Infectious Disease"/>
            <person name="Wu L."/>
            <person name="Ma J."/>
        </authorList>
    </citation>
    <scope>NUCLEOTIDE SEQUENCE [LARGE SCALE GENOMIC DNA]</scope>
    <source>
        <strain evidence="20">CGMCC 1.19062</strain>
    </source>
</reference>